<dbReference type="InterPro" id="IPR024604">
    <property type="entry name" value="GSG2_C"/>
</dbReference>
<comment type="cofactor">
    <cofactor evidence="1">
        <name>Mg(2+)</name>
        <dbReference type="ChEBI" id="CHEBI:18420"/>
    </cofactor>
</comment>
<evidence type="ECO:0000256" key="12">
    <source>
        <dbReference type="ARBA" id="ARBA00022777"/>
    </source>
</evidence>
<dbReference type="GO" id="GO:0072354">
    <property type="term" value="F:histone H3T3 kinase activity"/>
    <property type="evidence" value="ECO:0007669"/>
    <property type="project" value="TreeGrafter"/>
</dbReference>
<evidence type="ECO:0000256" key="3">
    <source>
        <dbReference type="ARBA" id="ARBA00004186"/>
    </source>
</evidence>
<protein>
    <recommendedName>
        <fullName evidence="19">Serine/threonine-protein kinase haspin</fullName>
        <ecNumber evidence="5">2.7.11.1</ecNumber>
    </recommendedName>
    <alternativeName>
        <fullName evidence="20">Germ cell-specific gene 2 protein</fullName>
    </alternativeName>
    <alternativeName>
        <fullName evidence="21">Haploid germ cell-specific nuclear protein kinase</fullName>
    </alternativeName>
</protein>
<feature type="region of interest" description="Disordered" evidence="23">
    <location>
        <begin position="231"/>
        <end position="261"/>
    </location>
</feature>
<keyword evidence="13 22" id="KW-0067">ATP-binding</keyword>
<evidence type="ECO:0000256" key="19">
    <source>
        <dbReference type="ARBA" id="ARBA00069281"/>
    </source>
</evidence>
<dbReference type="GO" id="GO:0035556">
    <property type="term" value="P:intracellular signal transduction"/>
    <property type="evidence" value="ECO:0007669"/>
    <property type="project" value="TreeGrafter"/>
</dbReference>
<evidence type="ECO:0000256" key="9">
    <source>
        <dbReference type="ARBA" id="ARBA00022553"/>
    </source>
</evidence>
<evidence type="ECO:0000256" key="22">
    <source>
        <dbReference type="PROSITE-ProRule" id="PRU10141"/>
    </source>
</evidence>
<keyword evidence="6" id="KW-0158">Chromosome</keyword>
<dbReference type="InterPro" id="IPR011009">
    <property type="entry name" value="Kinase-like_dom_sf"/>
</dbReference>
<evidence type="ECO:0000256" key="5">
    <source>
        <dbReference type="ARBA" id="ARBA00012513"/>
    </source>
</evidence>
<dbReference type="GO" id="GO:0000278">
    <property type="term" value="P:mitotic cell cycle"/>
    <property type="evidence" value="ECO:0007669"/>
    <property type="project" value="TreeGrafter"/>
</dbReference>
<dbReference type="PROSITE" id="PS50011">
    <property type="entry name" value="PROTEIN_KINASE_DOM"/>
    <property type="match status" value="1"/>
</dbReference>
<evidence type="ECO:0000256" key="18">
    <source>
        <dbReference type="ARBA" id="ARBA00053811"/>
    </source>
</evidence>
<evidence type="ECO:0000256" key="11">
    <source>
        <dbReference type="ARBA" id="ARBA00022741"/>
    </source>
</evidence>
<dbReference type="FunFam" id="1.10.510.10:FF:000401">
    <property type="entry name" value="serine/threonine-protein kinase haspin"/>
    <property type="match status" value="1"/>
</dbReference>
<evidence type="ECO:0000256" key="17">
    <source>
        <dbReference type="ARBA" id="ARBA00048679"/>
    </source>
</evidence>
<evidence type="ECO:0000256" key="16">
    <source>
        <dbReference type="ARBA" id="ARBA00047899"/>
    </source>
</evidence>
<dbReference type="EC" id="2.7.11.1" evidence="5"/>
<feature type="domain" description="Protein kinase" evidence="24">
    <location>
        <begin position="436"/>
        <end position="814"/>
    </location>
</feature>
<keyword evidence="9" id="KW-0597">Phosphoprotein</keyword>
<dbReference type="GO" id="GO:0005819">
    <property type="term" value="C:spindle"/>
    <property type="evidence" value="ECO:0007669"/>
    <property type="project" value="UniProtKB-SubCell"/>
</dbReference>
<feature type="binding site" evidence="22">
    <location>
        <position position="463"/>
    </location>
    <ligand>
        <name>ATP</name>
        <dbReference type="ChEBI" id="CHEBI:30616"/>
    </ligand>
</feature>
<dbReference type="GO" id="GO:0051276">
    <property type="term" value="P:chromosome organization"/>
    <property type="evidence" value="ECO:0007669"/>
    <property type="project" value="UniProtKB-ARBA"/>
</dbReference>
<evidence type="ECO:0000256" key="1">
    <source>
        <dbReference type="ARBA" id="ARBA00001946"/>
    </source>
</evidence>
<keyword evidence="8" id="KW-0723">Serine/threonine-protein kinase</keyword>
<evidence type="ECO:0000256" key="13">
    <source>
        <dbReference type="ARBA" id="ARBA00022840"/>
    </source>
</evidence>
<keyword evidence="12" id="KW-0418">Kinase</keyword>
<dbReference type="PANTHER" id="PTHR24419:SF18">
    <property type="entry name" value="SERINE_THREONINE-PROTEIN KINASE HASPIN"/>
    <property type="match status" value="1"/>
</dbReference>
<evidence type="ECO:0000259" key="24">
    <source>
        <dbReference type="PROSITE" id="PS50011"/>
    </source>
</evidence>
<name>A0A1A6GS76_NEOLE</name>
<dbReference type="PROSITE" id="PS00107">
    <property type="entry name" value="PROTEIN_KINASE_ATP"/>
    <property type="match status" value="1"/>
</dbReference>
<sequence>MAASLPQRGTRLFRTYAARGVRRSQRQPSRSAVPWFQPPDPKRAFSSSFSGNDKSSSVSSDDPDDPNDPDFQGSPVGPRRRRPRGRVSRQCTLTATQKLRPRPPQKCSTPCGPRRPPHFPSCTPGSLSPDLSVCSQSRDSNELGTSASLFSSPASPGAPDSPDGASAVPNDCRFPTASLDEASPPCPQEAATNEGRFTRMARQAGAGFRSALFRLVDSGTTEDYEIGTDAKDVTEPCSGREQVGNRLKGPGLASVGEGRATGQKVVSHGADQVDGGKDLRVPEQISRSMRTGPLQKRKQQEAMGTSAPGYHQSEKKRKDSVPSPDLNRIHKAYSWTQTRASFSFHKKKIITNVSEVCSTHTVSSPSRSLLSEDSTSLTMNRANSSVSCRSSSMYLLSPLKTLEIMDKKPSFAEKVYWECNQEGPIPFNDCLSTEKLEHCEKIGEGVFGEVFQTITDQTPVALKIIAIEGPDLVNGSHQKTFEEILPEIIISKELSLLSDEVYNRTEGFIGLNSVHCVQGPYPPLLLKAWDHYNSTKKSANDRPDFFQEDQLFIVLEFEFGGTDLEQMKTKLSSVATAKSILHQITASLAVAEASLRFEHRDLHWGNVLLKKTSLKELHYTLNGKTSTIPTYGLQVNIIDYTLARLERDGIVVFCDISAEEELFTGQGDYQFEIYRLMRKENRNCWGEYHPYNNVLWLHYLTDKMLNHMRFKTKCQTTAMKQVKKDLQHFHSTVLRFSSATDLLCQHSLFKCLELVADLDGDVGKAVLLTKLCMAKEGKLLVSAHCSLFLCLVTSTSTVKLSDISLRPGVEDQTF</sequence>
<comment type="catalytic activity">
    <reaction evidence="16">
        <text>L-threonyl-[protein] + ATP = O-phospho-L-threonyl-[protein] + ADP + H(+)</text>
        <dbReference type="Rhea" id="RHEA:46608"/>
        <dbReference type="Rhea" id="RHEA-COMP:11060"/>
        <dbReference type="Rhea" id="RHEA-COMP:11605"/>
        <dbReference type="ChEBI" id="CHEBI:15378"/>
        <dbReference type="ChEBI" id="CHEBI:30013"/>
        <dbReference type="ChEBI" id="CHEBI:30616"/>
        <dbReference type="ChEBI" id="CHEBI:61977"/>
        <dbReference type="ChEBI" id="CHEBI:456216"/>
        <dbReference type="EC" id="2.7.11.1"/>
    </reaction>
</comment>
<dbReference type="PANTHER" id="PTHR24419">
    <property type="entry name" value="INTERLEUKIN-1 RECEPTOR-ASSOCIATED KINASE"/>
    <property type="match status" value="1"/>
</dbReference>
<feature type="compositionally biased region" description="Polar residues" evidence="23">
    <location>
        <begin position="133"/>
        <end position="150"/>
    </location>
</feature>
<evidence type="ECO:0000256" key="8">
    <source>
        <dbReference type="ARBA" id="ARBA00022527"/>
    </source>
</evidence>
<evidence type="ECO:0000256" key="2">
    <source>
        <dbReference type="ARBA" id="ARBA00004123"/>
    </source>
</evidence>
<keyword evidence="11 22" id="KW-0547">Nucleotide-binding</keyword>
<evidence type="ECO:0000256" key="21">
    <source>
        <dbReference type="ARBA" id="ARBA00083261"/>
    </source>
</evidence>
<dbReference type="AlphaFoldDB" id="A0A1A6GS76"/>
<dbReference type="GO" id="GO:0005634">
    <property type="term" value="C:nucleus"/>
    <property type="evidence" value="ECO:0007669"/>
    <property type="project" value="UniProtKB-SubCell"/>
</dbReference>
<proteinExistence type="predicted"/>
<dbReference type="GO" id="GO:0005737">
    <property type="term" value="C:cytoplasm"/>
    <property type="evidence" value="ECO:0007669"/>
    <property type="project" value="TreeGrafter"/>
</dbReference>
<feature type="compositionally biased region" description="Low complexity" evidence="23">
    <location>
        <begin position="45"/>
        <end position="60"/>
    </location>
</feature>
<evidence type="ECO:0000256" key="23">
    <source>
        <dbReference type="SAM" id="MobiDB-lite"/>
    </source>
</evidence>
<dbReference type="InterPro" id="IPR017441">
    <property type="entry name" value="Protein_kinase_ATP_BS"/>
</dbReference>
<dbReference type="GO" id="GO:0005524">
    <property type="term" value="F:ATP binding"/>
    <property type="evidence" value="ECO:0007669"/>
    <property type="project" value="UniProtKB-UniRule"/>
</dbReference>
<keyword evidence="14" id="KW-0206">Cytoskeleton</keyword>
<evidence type="ECO:0000313" key="25">
    <source>
        <dbReference type="EMBL" id="OBS69173.1"/>
    </source>
</evidence>
<dbReference type="SMART" id="SM00220">
    <property type="entry name" value="S_TKc"/>
    <property type="match status" value="1"/>
</dbReference>
<dbReference type="EMBL" id="LZPO01074523">
    <property type="protein sequence ID" value="OBS69173.1"/>
    <property type="molecule type" value="Genomic_DNA"/>
</dbReference>
<dbReference type="OrthoDB" id="21018at2759"/>
<keyword evidence="10" id="KW-0808">Transferase</keyword>
<accession>A0A1A6GS76</accession>
<organism evidence="25 26">
    <name type="scientific">Neotoma lepida</name>
    <name type="common">Desert woodrat</name>
    <dbReference type="NCBI Taxonomy" id="56216"/>
    <lineage>
        <taxon>Eukaryota</taxon>
        <taxon>Metazoa</taxon>
        <taxon>Chordata</taxon>
        <taxon>Craniata</taxon>
        <taxon>Vertebrata</taxon>
        <taxon>Euteleostomi</taxon>
        <taxon>Mammalia</taxon>
        <taxon>Eutheria</taxon>
        <taxon>Euarchontoglires</taxon>
        <taxon>Glires</taxon>
        <taxon>Rodentia</taxon>
        <taxon>Myomorpha</taxon>
        <taxon>Muroidea</taxon>
        <taxon>Cricetidae</taxon>
        <taxon>Neotominae</taxon>
        <taxon>Neotoma</taxon>
    </lineage>
</organism>
<keyword evidence="26" id="KW-1185">Reference proteome</keyword>
<feature type="compositionally biased region" description="Low complexity" evidence="23">
    <location>
        <begin position="151"/>
        <end position="167"/>
    </location>
</feature>
<evidence type="ECO:0000256" key="15">
    <source>
        <dbReference type="ARBA" id="ARBA00023242"/>
    </source>
</evidence>
<dbReference type="InterPro" id="IPR000719">
    <property type="entry name" value="Prot_kinase_dom"/>
</dbReference>
<dbReference type="STRING" id="56216.A0A1A6GS76"/>
<dbReference type="FunFam" id="3.30.200.20:FF:000409">
    <property type="entry name" value="serine/threonine-protein kinase haspin"/>
    <property type="match status" value="1"/>
</dbReference>
<evidence type="ECO:0000256" key="14">
    <source>
        <dbReference type="ARBA" id="ARBA00023212"/>
    </source>
</evidence>
<evidence type="ECO:0000313" key="26">
    <source>
        <dbReference type="Proteomes" id="UP000092124"/>
    </source>
</evidence>
<keyword evidence="7" id="KW-0963">Cytoplasm</keyword>
<dbReference type="Proteomes" id="UP000092124">
    <property type="component" value="Unassembled WGS sequence"/>
</dbReference>
<dbReference type="Gene3D" id="1.10.510.10">
    <property type="entry name" value="Transferase(Phosphotransferase) domain 1"/>
    <property type="match status" value="1"/>
</dbReference>
<evidence type="ECO:0000256" key="20">
    <source>
        <dbReference type="ARBA" id="ARBA00081741"/>
    </source>
</evidence>
<dbReference type="SUPFAM" id="SSF56112">
    <property type="entry name" value="Protein kinase-like (PK-like)"/>
    <property type="match status" value="1"/>
</dbReference>
<keyword evidence="15" id="KW-0539">Nucleus</keyword>
<dbReference type="Gene3D" id="3.30.200.20">
    <property type="entry name" value="Phosphorylase Kinase, domain 1"/>
    <property type="match status" value="1"/>
</dbReference>
<comment type="subcellular location">
    <subcellularLocation>
        <location evidence="4">Chromosome</location>
    </subcellularLocation>
    <subcellularLocation>
        <location evidence="3">Cytoplasm</location>
        <location evidence="3">Cytoskeleton</location>
        <location evidence="3">Spindle</location>
    </subcellularLocation>
    <subcellularLocation>
        <location evidence="2">Nucleus</location>
    </subcellularLocation>
</comment>
<evidence type="ECO:0000256" key="10">
    <source>
        <dbReference type="ARBA" id="ARBA00022679"/>
    </source>
</evidence>
<feature type="compositionally biased region" description="Basic residues" evidence="23">
    <location>
        <begin position="78"/>
        <end position="87"/>
    </location>
</feature>
<evidence type="ECO:0000256" key="4">
    <source>
        <dbReference type="ARBA" id="ARBA00004286"/>
    </source>
</evidence>
<dbReference type="GO" id="GO:0005694">
    <property type="term" value="C:chromosome"/>
    <property type="evidence" value="ECO:0007669"/>
    <property type="project" value="UniProtKB-SubCell"/>
</dbReference>
<evidence type="ECO:0000256" key="6">
    <source>
        <dbReference type="ARBA" id="ARBA00022454"/>
    </source>
</evidence>
<feature type="region of interest" description="Disordered" evidence="23">
    <location>
        <begin position="288"/>
        <end position="326"/>
    </location>
</feature>
<comment type="caution">
    <text evidence="25">The sequence shown here is derived from an EMBL/GenBank/DDBJ whole genome shotgun (WGS) entry which is preliminary data.</text>
</comment>
<evidence type="ECO:0000256" key="7">
    <source>
        <dbReference type="ARBA" id="ARBA00022490"/>
    </source>
</evidence>
<comment type="function">
    <text evidence="18">Serine/threonine-protein kinase that phosphorylates histone H3 at 'Thr-3' (H3T3ph) during mitosis. May act through H3T3ph to both position and modulate activation of AURKB and other components of the chromosomal passenger complex (CPC) at centromeres to ensure proper chromatid cohesion, metaphase alignment and normal progression through the cell cycle.</text>
</comment>
<reference evidence="25 26" key="1">
    <citation type="submission" date="2016-06" db="EMBL/GenBank/DDBJ databases">
        <title>The Draft Genome Sequence and Annotation of the Desert Woodrat Neotoma lepida.</title>
        <authorList>
            <person name="Campbell M."/>
            <person name="Oakeson K.F."/>
            <person name="Yandell M."/>
            <person name="Halpert J.R."/>
            <person name="Dearing D."/>
        </authorList>
    </citation>
    <scope>NUCLEOTIDE SEQUENCE [LARGE SCALE GENOMIC DNA]</scope>
    <source>
        <strain evidence="25">417</strain>
        <tissue evidence="25">Liver</tissue>
    </source>
</reference>
<comment type="catalytic activity">
    <reaction evidence="17">
        <text>L-seryl-[protein] + ATP = O-phospho-L-seryl-[protein] + ADP + H(+)</text>
        <dbReference type="Rhea" id="RHEA:17989"/>
        <dbReference type="Rhea" id="RHEA-COMP:9863"/>
        <dbReference type="Rhea" id="RHEA-COMP:11604"/>
        <dbReference type="ChEBI" id="CHEBI:15378"/>
        <dbReference type="ChEBI" id="CHEBI:29999"/>
        <dbReference type="ChEBI" id="CHEBI:30616"/>
        <dbReference type="ChEBI" id="CHEBI:83421"/>
        <dbReference type="ChEBI" id="CHEBI:456216"/>
        <dbReference type="EC" id="2.7.11.1"/>
    </reaction>
</comment>
<feature type="region of interest" description="Disordered" evidence="23">
    <location>
        <begin position="1"/>
        <end position="191"/>
    </location>
</feature>
<dbReference type="SMART" id="SM01331">
    <property type="entry name" value="DUF3635"/>
    <property type="match status" value="1"/>
</dbReference>
<gene>
    <name evidence="25" type="ORF">A6R68_02282</name>
</gene>
<dbReference type="GO" id="GO:1901991">
    <property type="term" value="P:negative regulation of mitotic cell cycle phase transition"/>
    <property type="evidence" value="ECO:0007669"/>
    <property type="project" value="UniProtKB-ARBA"/>
</dbReference>
<dbReference type="Pfam" id="PF12330">
    <property type="entry name" value="Haspin_kinase"/>
    <property type="match status" value="1"/>
</dbReference>